<sequence>MQGFGKSLIVMGLVIAAVGVLLTVAGKIPWIGRLPGDIYVKRDNFTFYFPLATSILISLVLSLILWLLRK</sequence>
<evidence type="ECO:0000313" key="2">
    <source>
        <dbReference type="EMBL" id="KIE42858.1"/>
    </source>
</evidence>
<name>A0A0C1TTS2_9BACT</name>
<comment type="caution">
    <text evidence="2">The sequence shown here is derived from an EMBL/GenBank/DDBJ whole genome shotgun (WGS) entry which is preliminary data.</text>
</comment>
<keyword evidence="1" id="KW-1133">Transmembrane helix</keyword>
<dbReference type="Pfam" id="PF11146">
    <property type="entry name" value="DUF2905"/>
    <property type="match status" value="1"/>
</dbReference>
<feature type="transmembrane region" description="Helical" evidence="1">
    <location>
        <begin position="7"/>
        <end position="25"/>
    </location>
</feature>
<evidence type="ECO:0000313" key="3">
    <source>
        <dbReference type="Proteomes" id="UP000031433"/>
    </source>
</evidence>
<dbReference type="RefSeq" id="WP_039645805.1">
    <property type="nucleotide sequence ID" value="NZ_JXBL01000001.1"/>
</dbReference>
<accession>A0A0C1TTS2</accession>
<gene>
    <name evidence="2" type="ORF">SE37_09540</name>
</gene>
<feature type="transmembrane region" description="Helical" evidence="1">
    <location>
        <begin position="45"/>
        <end position="68"/>
    </location>
</feature>
<organism evidence="2 3">
    <name type="scientific">Geobacter soli</name>
    <dbReference type="NCBI Taxonomy" id="1510391"/>
    <lineage>
        <taxon>Bacteria</taxon>
        <taxon>Pseudomonadati</taxon>
        <taxon>Thermodesulfobacteriota</taxon>
        <taxon>Desulfuromonadia</taxon>
        <taxon>Geobacterales</taxon>
        <taxon>Geobacteraceae</taxon>
        <taxon>Geobacter</taxon>
    </lineage>
</organism>
<dbReference type="PANTHER" id="PTHR36443">
    <property type="entry name" value="BSR5223 PROTEIN"/>
    <property type="match status" value="1"/>
</dbReference>
<keyword evidence="1" id="KW-0812">Transmembrane</keyword>
<dbReference type="InterPro" id="IPR021320">
    <property type="entry name" value="DUF2905"/>
</dbReference>
<keyword evidence="3" id="KW-1185">Reference proteome</keyword>
<protein>
    <submittedName>
        <fullName evidence="2">Membrane protein</fullName>
    </submittedName>
</protein>
<dbReference type="Proteomes" id="UP000031433">
    <property type="component" value="Unassembled WGS sequence"/>
</dbReference>
<dbReference type="AlphaFoldDB" id="A0A0C1TTS2"/>
<proteinExistence type="predicted"/>
<reference evidence="2 3" key="1">
    <citation type="submission" date="2015-01" db="EMBL/GenBank/DDBJ databases">
        <title>Genome sequence of the anaerobic bacterium Geobacter soli GSS01, a dissimilatory Fe(III) reducer from soil.</title>
        <authorList>
            <person name="Yang G."/>
            <person name="Zhou S."/>
        </authorList>
    </citation>
    <scope>NUCLEOTIDE SEQUENCE [LARGE SCALE GENOMIC DNA]</scope>
    <source>
        <strain evidence="2 3">GSS01</strain>
    </source>
</reference>
<keyword evidence="1" id="KW-0472">Membrane</keyword>
<dbReference type="EMBL" id="JXBL01000001">
    <property type="protein sequence ID" value="KIE42858.1"/>
    <property type="molecule type" value="Genomic_DNA"/>
</dbReference>
<dbReference type="PANTHER" id="PTHR36443:SF1">
    <property type="entry name" value="BSR5223 PROTEIN"/>
    <property type="match status" value="1"/>
</dbReference>
<evidence type="ECO:0000256" key="1">
    <source>
        <dbReference type="SAM" id="Phobius"/>
    </source>
</evidence>